<dbReference type="InterPro" id="IPR050490">
    <property type="entry name" value="Bact_solute-bd_prot1"/>
</dbReference>
<feature type="chain" id="PRO_5046858527" evidence="6">
    <location>
        <begin position="19"/>
        <end position="484"/>
    </location>
</feature>
<evidence type="ECO:0000256" key="4">
    <source>
        <dbReference type="ARBA" id="ARBA00023139"/>
    </source>
</evidence>
<dbReference type="Proteomes" id="UP000682403">
    <property type="component" value="Unassembled WGS sequence"/>
</dbReference>
<dbReference type="SUPFAM" id="SSF53850">
    <property type="entry name" value="Periplasmic binding protein-like II"/>
    <property type="match status" value="1"/>
</dbReference>
<dbReference type="InterPro" id="IPR006059">
    <property type="entry name" value="SBP"/>
</dbReference>
<feature type="signal peptide" evidence="6">
    <location>
        <begin position="1"/>
        <end position="18"/>
    </location>
</feature>
<evidence type="ECO:0000256" key="5">
    <source>
        <dbReference type="ARBA" id="ARBA00023288"/>
    </source>
</evidence>
<dbReference type="Pfam" id="PF13416">
    <property type="entry name" value="SBP_bac_8"/>
    <property type="match status" value="1"/>
</dbReference>
<sequence length="484" mass="54947">MKKLAGLFAATVMMFTMAACSNDQATTTESKKGTIKLVLKDEDPSNPATQKYFSNLEKALKKDEKLDVKFELVQMPQGNYAEKLNLLLYSGDIPDMIYFQGGDQQIADQDLLEDLTPYIEKSKNLKSIMEPYNEKRMKNYPYLLWIKPLDLKTPVIRSDWFNQLSSSKALMADPTPENYKAFFKELVEKAPGGGKPKNAITAAGDIAELDYIFNMAFGLNQTWLKKSDGTYEYAKVSEKEKAKLEFYSELYKEGLLDQQFATKQWDTKEKAFYDGDSGVLVGTNGKVIDIYNGKMTQVNGKEAELTVLPPAKGEFQGYGATDISKESRGIAISSQSKNKELAFKVLDYLASPKGQMLDRIGFENEHYKITDDQIQLTEKYYSEWYARFWEPADFKPEKTLKTPLLSKPAEESAKLVQQYYSEDNKVILDEESSAKWDAAENLYKEFSADVITGKRPISDFDTFVEEWKNAGGDEITKFVNGKLK</sequence>
<organism evidence="7 8">
    <name type="scientific">Metabacillus flavus</name>
    <dbReference type="NCBI Taxonomy" id="2823519"/>
    <lineage>
        <taxon>Bacteria</taxon>
        <taxon>Bacillati</taxon>
        <taxon>Bacillota</taxon>
        <taxon>Bacilli</taxon>
        <taxon>Bacillales</taxon>
        <taxon>Bacillaceae</taxon>
        <taxon>Metabacillus</taxon>
    </lineage>
</organism>
<dbReference type="PANTHER" id="PTHR43649:SF33">
    <property type="entry name" value="POLYGALACTURONAN_RHAMNOGALACTURONAN-BINDING PROTEIN YTCQ"/>
    <property type="match status" value="1"/>
</dbReference>
<keyword evidence="2 6" id="KW-0732">Signal</keyword>
<keyword evidence="3" id="KW-0472">Membrane</keyword>
<dbReference type="PROSITE" id="PS51257">
    <property type="entry name" value="PROKAR_LIPOPROTEIN"/>
    <property type="match status" value="1"/>
</dbReference>
<dbReference type="PANTHER" id="PTHR43649">
    <property type="entry name" value="ARABINOSE-BINDING PROTEIN-RELATED"/>
    <property type="match status" value="1"/>
</dbReference>
<accession>A0ABS5LIS4</accession>
<keyword evidence="1" id="KW-1003">Cell membrane</keyword>
<keyword evidence="5" id="KW-0449">Lipoprotein</keyword>
<comment type="caution">
    <text evidence="7">The sequence shown here is derived from an EMBL/GenBank/DDBJ whole genome shotgun (WGS) entry which is preliminary data.</text>
</comment>
<keyword evidence="8" id="KW-1185">Reference proteome</keyword>
<evidence type="ECO:0000256" key="3">
    <source>
        <dbReference type="ARBA" id="ARBA00023136"/>
    </source>
</evidence>
<dbReference type="RefSeq" id="WP_211561197.1">
    <property type="nucleotide sequence ID" value="NZ_JAGVRK010000001.1"/>
</dbReference>
<name>A0ABS5LIS4_9BACI</name>
<evidence type="ECO:0000256" key="1">
    <source>
        <dbReference type="ARBA" id="ARBA00022475"/>
    </source>
</evidence>
<evidence type="ECO:0000256" key="2">
    <source>
        <dbReference type="ARBA" id="ARBA00022729"/>
    </source>
</evidence>
<dbReference type="Gene3D" id="3.40.190.10">
    <property type="entry name" value="Periplasmic binding protein-like II"/>
    <property type="match status" value="2"/>
</dbReference>
<keyword evidence="4" id="KW-0564">Palmitate</keyword>
<reference evidence="7 8" key="1">
    <citation type="submission" date="2021-04" db="EMBL/GenBank/DDBJ databases">
        <title>Metabacillus sp. strain KIGAM252 whole genome sequence.</title>
        <authorList>
            <person name="Seo M.-J."/>
            <person name="Cho E.-S."/>
            <person name="Hwang C.Y."/>
            <person name="Yoon D.J."/>
        </authorList>
    </citation>
    <scope>NUCLEOTIDE SEQUENCE [LARGE SCALE GENOMIC DNA]</scope>
    <source>
        <strain evidence="7 8">KIGAM252</strain>
    </source>
</reference>
<gene>
    <name evidence="7" type="ORF">J9317_18030</name>
</gene>
<dbReference type="EMBL" id="JAGVRK010000001">
    <property type="protein sequence ID" value="MBS2970646.1"/>
    <property type="molecule type" value="Genomic_DNA"/>
</dbReference>
<proteinExistence type="predicted"/>
<evidence type="ECO:0000256" key="6">
    <source>
        <dbReference type="SAM" id="SignalP"/>
    </source>
</evidence>
<protein>
    <submittedName>
        <fullName evidence="7">Extracellular solute-binding protein</fullName>
    </submittedName>
</protein>
<evidence type="ECO:0000313" key="8">
    <source>
        <dbReference type="Proteomes" id="UP000682403"/>
    </source>
</evidence>
<evidence type="ECO:0000313" key="7">
    <source>
        <dbReference type="EMBL" id="MBS2970646.1"/>
    </source>
</evidence>